<proteinExistence type="predicted"/>
<name>A0A2M8VZR8_9BURK</name>
<dbReference type="Pfam" id="PF03781">
    <property type="entry name" value="FGE-sulfatase"/>
    <property type="match status" value="2"/>
</dbReference>
<dbReference type="SUPFAM" id="SSF109854">
    <property type="entry name" value="DinB/YfiT-like putative metalloenzymes"/>
    <property type="match status" value="1"/>
</dbReference>
<dbReference type="EMBL" id="PGTX01000001">
    <property type="protein sequence ID" value="PJI83348.1"/>
    <property type="molecule type" value="Genomic_DNA"/>
</dbReference>
<evidence type="ECO:0000313" key="2">
    <source>
        <dbReference type="EMBL" id="PJI83348.1"/>
    </source>
</evidence>
<dbReference type="OrthoDB" id="9768004at2"/>
<protein>
    <submittedName>
        <fullName evidence="2">Ergothioneine biosynthesis protein EgtB</fullName>
    </submittedName>
</protein>
<feature type="domain" description="Sulfatase-modifying factor enzyme-like" evidence="1">
    <location>
        <begin position="200"/>
        <end position="299"/>
    </location>
</feature>
<dbReference type="RefSeq" id="WP_100379059.1">
    <property type="nucleotide sequence ID" value="NZ_CBCSBW010000001.1"/>
</dbReference>
<dbReference type="AlphaFoldDB" id="A0A2M8VZR8"/>
<dbReference type="InterPro" id="IPR034660">
    <property type="entry name" value="DinB/YfiT-like"/>
</dbReference>
<dbReference type="InterPro" id="IPR016187">
    <property type="entry name" value="CTDL_fold"/>
</dbReference>
<gene>
    <name evidence="2" type="ORF">B0G85_0745</name>
</gene>
<dbReference type="InterPro" id="IPR051128">
    <property type="entry name" value="EgtD_Methyltrsf_superfamily"/>
</dbReference>
<dbReference type="PANTHER" id="PTHR43397:SF1">
    <property type="entry name" value="ERGOTHIONEINE BIOSYNTHESIS PROTEIN 1"/>
    <property type="match status" value="1"/>
</dbReference>
<evidence type="ECO:0000313" key="3">
    <source>
        <dbReference type="Proteomes" id="UP000229366"/>
    </source>
</evidence>
<dbReference type="InterPro" id="IPR042095">
    <property type="entry name" value="SUMF_sf"/>
</dbReference>
<keyword evidence="3" id="KW-1185">Reference proteome</keyword>
<comment type="caution">
    <text evidence="2">The sequence shown here is derived from an EMBL/GenBank/DDBJ whole genome shotgun (WGS) entry which is preliminary data.</text>
</comment>
<evidence type="ECO:0000259" key="1">
    <source>
        <dbReference type="Pfam" id="PF03781"/>
    </source>
</evidence>
<accession>A0A2M8VZR8</accession>
<sequence>MYDLPLPDHHCYGPSPDPLLLAQWLGESNALTCSILKNLQAGQELVPQLDIVNPPYWEFGHLTWFHEFWVQRKGSDQSPSALQNADYWFNSSDIAHADRWSIAMPSIDALLEFNAQVVWRTQCLLKQALSAEDLYFIQLAIFHQDMHNEAFAYMWHTLGYAAPFERFGKKEVSPSTSPSNAYITFAETTVFAGSRPYSGFIFDNEKWEHPVAVPAFSIAQQAVSNAAYLAFLESDQNQSKINPLIPLGHWKKEGAVWMERTFDQWSPLIPHEPVRNIAYADAEQYCQWAGVRMPTEYELSLLLSQESQVWQASNLWEWTTSVFAPFPGFTADPYADYSQPWFDGSYQVLKGWSAYTPERMRRPALRNFYKPSRSDHFCGFRTCLL</sequence>
<dbReference type="Proteomes" id="UP000229366">
    <property type="component" value="Unassembled WGS sequence"/>
</dbReference>
<organism evidence="2 3">
    <name type="scientific">Polynucleobacter brandtiae</name>
    <dbReference type="NCBI Taxonomy" id="1938816"/>
    <lineage>
        <taxon>Bacteria</taxon>
        <taxon>Pseudomonadati</taxon>
        <taxon>Pseudomonadota</taxon>
        <taxon>Betaproteobacteria</taxon>
        <taxon>Burkholderiales</taxon>
        <taxon>Burkholderiaceae</taxon>
        <taxon>Polynucleobacter</taxon>
    </lineage>
</organism>
<reference evidence="2 3" key="1">
    <citation type="submission" date="2017-11" db="EMBL/GenBank/DDBJ databases">
        <title>Genomic Encyclopedia of Type Strains, Phase III (KMG-III): the genomes of soil and plant-associated and newly described type strains.</title>
        <authorList>
            <person name="Whitman W."/>
        </authorList>
    </citation>
    <scope>NUCLEOTIDE SEQUENCE [LARGE SCALE GENOMIC DNA]</scope>
    <source>
        <strain evidence="2 3">UB-Domo-W1</strain>
    </source>
</reference>
<feature type="domain" description="Sulfatase-modifying factor enzyme-like" evidence="1">
    <location>
        <begin position="314"/>
        <end position="382"/>
    </location>
</feature>
<dbReference type="SUPFAM" id="SSF56436">
    <property type="entry name" value="C-type lectin-like"/>
    <property type="match status" value="1"/>
</dbReference>
<dbReference type="Gene3D" id="3.90.1580.10">
    <property type="entry name" value="paralog of FGE (formylglycine-generating enzyme)"/>
    <property type="match status" value="2"/>
</dbReference>
<dbReference type="InterPro" id="IPR005532">
    <property type="entry name" value="SUMF_dom"/>
</dbReference>
<dbReference type="PANTHER" id="PTHR43397">
    <property type="entry name" value="ERGOTHIONEINE BIOSYNTHESIS PROTEIN 1"/>
    <property type="match status" value="1"/>
</dbReference>